<protein>
    <submittedName>
        <fullName evidence="1">Uncharacterized protein</fullName>
    </submittedName>
</protein>
<reference evidence="1 2" key="1">
    <citation type="journal article" date="2024" name="G3 (Bethesda)">
        <title>Genome assembly of Hibiscus sabdariffa L. provides insights into metabolisms of medicinal natural products.</title>
        <authorList>
            <person name="Kim T."/>
        </authorList>
    </citation>
    <scope>NUCLEOTIDE SEQUENCE [LARGE SCALE GENOMIC DNA]</scope>
    <source>
        <strain evidence="1">TK-2024</strain>
        <tissue evidence="1">Old leaves</tissue>
    </source>
</reference>
<evidence type="ECO:0000313" key="1">
    <source>
        <dbReference type="EMBL" id="KAK9012409.1"/>
    </source>
</evidence>
<organism evidence="1 2">
    <name type="scientific">Hibiscus sabdariffa</name>
    <name type="common">roselle</name>
    <dbReference type="NCBI Taxonomy" id="183260"/>
    <lineage>
        <taxon>Eukaryota</taxon>
        <taxon>Viridiplantae</taxon>
        <taxon>Streptophyta</taxon>
        <taxon>Embryophyta</taxon>
        <taxon>Tracheophyta</taxon>
        <taxon>Spermatophyta</taxon>
        <taxon>Magnoliopsida</taxon>
        <taxon>eudicotyledons</taxon>
        <taxon>Gunneridae</taxon>
        <taxon>Pentapetalae</taxon>
        <taxon>rosids</taxon>
        <taxon>malvids</taxon>
        <taxon>Malvales</taxon>
        <taxon>Malvaceae</taxon>
        <taxon>Malvoideae</taxon>
        <taxon>Hibiscus</taxon>
    </lineage>
</organism>
<proteinExistence type="predicted"/>
<comment type="caution">
    <text evidence="1">The sequence shown here is derived from an EMBL/GenBank/DDBJ whole genome shotgun (WGS) entry which is preliminary data.</text>
</comment>
<gene>
    <name evidence="1" type="ORF">V6N11_040464</name>
</gene>
<accession>A0ABR2RHV8</accession>
<dbReference type="Proteomes" id="UP001396334">
    <property type="component" value="Unassembled WGS sequence"/>
</dbReference>
<dbReference type="EMBL" id="JBBPBN010000022">
    <property type="protein sequence ID" value="KAK9012409.1"/>
    <property type="molecule type" value="Genomic_DNA"/>
</dbReference>
<evidence type="ECO:0000313" key="2">
    <source>
        <dbReference type="Proteomes" id="UP001396334"/>
    </source>
</evidence>
<name>A0ABR2RHV8_9ROSI</name>
<sequence>MVEYLQAEQMEASSNPSIVTAANIFLADNVTETNELSLFEASDSMVDFPLFIEANHLFIQTYVTRLKNSGESRNFSGHLLQSNSKRNPPLFYLFMDSKGSKQLPHEVSNFLQQQLQSMGDIKAAETQDSQIVIADKEGKKQQLTAGPQREVLRRTGIGKLKGGVEG</sequence>
<keyword evidence="2" id="KW-1185">Reference proteome</keyword>